<sequence length="128" mass="12823">MAWGNRILLGTGATIALVLALAILVAPTAFYGSYGIALGSDIAPLNEMKAPAGAILLAAAVMAAGLFRSDWLGPALLAGGLLYLGFGVGRLLALAADGMPPASLVAAMAVELVLGAFFAAALWRQARG</sequence>
<comment type="caution">
    <text evidence="2">The sequence shown here is derived from an EMBL/GenBank/DDBJ whole genome shotgun (WGS) entry which is preliminary data.</text>
</comment>
<evidence type="ECO:0000256" key="1">
    <source>
        <dbReference type="SAM" id="Phobius"/>
    </source>
</evidence>
<dbReference type="EMBL" id="JAEKMH010000001">
    <property type="protein sequence ID" value="MBJ3784317.1"/>
    <property type="molecule type" value="Genomic_DNA"/>
</dbReference>
<reference evidence="2" key="1">
    <citation type="submission" date="2020-12" db="EMBL/GenBank/DDBJ databases">
        <title>Devosia sp. MSA67 isolated from Mo River.</title>
        <authorList>
            <person name="Ma F."/>
            <person name="Zi Z."/>
        </authorList>
    </citation>
    <scope>NUCLEOTIDE SEQUENCE</scope>
    <source>
        <strain evidence="2">MSA67</strain>
    </source>
</reference>
<feature type="transmembrane region" description="Helical" evidence="1">
    <location>
        <begin position="74"/>
        <end position="96"/>
    </location>
</feature>
<feature type="transmembrane region" description="Helical" evidence="1">
    <location>
        <begin position="50"/>
        <end position="67"/>
    </location>
</feature>
<feature type="transmembrane region" description="Helical" evidence="1">
    <location>
        <begin position="102"/>
        <end position="123"/>
    </location>
</feature>
<dbReference type="RefSeq" id="WP_198875492.1">
    <property type="nucleotide sequence ID" value="NZ_JAEKMH010000001.1"/>
</dbReference>
<proteinExistence type="predicted"/>
<keyword evidence="1" id="KW-1133">Transmembrane helix</keyword>
<keyword evidence="1" id="KW-0812">Transmembrane</keyword>
<gene>
    <name evidence="2" type="ORF">JEQ47_06265</name>
</gene>
<organism evidence="2 3">
    <name type="scientific">Devosia sediminis</name>
    <dbReference type="NCBI Taxonomy" id="2798801"/>
    <lineage>
        <taxon>Bacteria</taxon>
        <taxon>Pseudomonadati</taxon>
        <taxon>Pseudomonadota</taxon>
        <taxon>Alphaproteobacteria</taxon>
        <taxon>Hyphomicrobiales</taxon>
        <taxon>Devosiaceae</taxon>
        <taxon>Devosia</taxon>
    </lineage>
</organism>
<dbReference type="Proteomes" id="UP000602124">
    <property type="component" value="Unassembled WGS sequence"/>
</dbReference>
<accession>A0A934IXY9</accession>
<dbReference type="Pfam" id="PF14248">
    <property type="entry name" value="DUF4345"/>
    <property type="match status" value="1"/>
</dbReference>
<keyword evidence="3" id="KW-1185">Reference proteome</keyword>
<dbReference type="AlphaFoldDB" id="A0A934IXY9"/>
<evidence type="ECO:0000313" key="2">
    <source>
        <dbReference type="EMBL" id="MBJ3784317.1"/>
    </source>
</evidence>
<feature type="transmembrane region" description="Helical" evidence="1">
    <location>
        <begin position="7"/>
        <end position="30"/>
    </location>
</feature>
<protein>
    <submittedName>
        <fullName evidence="2">DUF4345 family protein</fullName>
    </submittedName>
</protein>
<dbReference type="InterPro" id="IPR025597">
    <property type="entry name" value="DUF4345"/>
</dbReference>
<name>A0A934IXY9_9HYPH</name>
<evidence type="ECO:0000313" key="3">
    <source>
        <dbReference type="Proteomes" id="UP000602124"/>
    </source>
</evidence>
<keyword evidence="1" id="KW-0472">Membrane</keyword>